<dbReference type="CDD" id="cd17535">
    <property type="entry name" value="REC_NarL-like"/>
    <property type="match status" value="1"/>
</dbReference>
<dbReference type="InterPro" id="IPR039420">
    <property type="entry name" value="WalR-like"/>
</dbReference>
<dbReference type="AlphaFoldDB" id="A0AA90N8G3"/>
<feature type="modified residue" description="4-aspartylphosphate" evidence="5">
    <location>
        <position position="56"/>
    </location>
</feature>
<keyword evidence="3" id="KW-0238">DNA-binding</keyword>
<dbReference type="InterPro" id="IPR000792">
    <property type="entry name" value="Tscrpt_reg_LuxR_C"/>
</dbReference>
<dbReference type="Pfam" id="PF00072">
    <property type="entry name" value="Response_reg"/>
    <property type="match status" value="1"/>
</dbReference>
<dbReference type="PROSITE" id="PS50110">
    <property type="entry name" value="RESPONSE_REGULATORY"/>
    <property type="match status" value="1"/>
</dbReference>
<dbReference type="GO" id="GO:0000160">
    <property type="term" value="P:phosphorelay signal transduction system"/>
    <property type="evidence" value="ECO:0007669"/>
    <property type="project" value="InterPro"/>
</dbReference>
<evidence type="ECO:0000256" key="4">
    <source>
        <dbReference type="ARBA" id="ARBA00023163"/>
    </source>
</evidence>
<evidence type="ECO:0000256" key="3">
    <source>
        <dbReference type="ARBA" id="ARBA00023125"/>
    </source>
</evidence>
<evidence type="ECO:0000256" key="1">
    <source>
        <dbReference type="ARBA" id="ARBA00022553"/>
    </source>
</evidence>
<dbReference type="SMART" id="SM00421">
    <property type="entry name" value="HTH_LUXR"/>
    <property type="match status" value="1"/>
</dbReference>
<dbReference type="InterPro" id="IPR011006">
    <property type="entry name" value="CheY-like_superfamily"/>
</dbReference>
<accession>A0AA90N8G3</accession>
<protein>
    <submittedName>
        <fullName evidence="8">Response regulator transcription factor</fullName>
    </submittedName>
</protein>
<dbReference type="Proteomes" id="UP001178281">
    <property type="component" value="Unassembled WGS sequence"/>
</dbReference>
<dbReference type="Gene3D" id="3.40.50.2300">
    <property type="match status" value="1"/>
</dbReference>
<dbReference type="EMBL" id="JAUTIX010000002">
    <property type="protein sequence ID" value="MDP0397531.1"/>
    <property type="molecule type" value="Genomic_DNA"/>
</dbReference>
<dbReference type="InterPro" id="IPR058245">
    <property type="entry name" value="NreC/VraR/RcsB-like_REC"/>
</dbReference>
<keyword evidence="9" id="KW-1185">Reference proteome</keyword>
<dbReference type="GO" id="GO:0006355">
    <property type="term" value="P:regulation of DNA-templated transcription"/>
    <property type="evidence" value="ECO:0007669"/>
    <property type="project" value="InterPro"/>
</dbReference>
<dbReference type="RefSeq" id="WP_305110704.1">
    <property type="nucleotide sequence ID" value="NZ_BAAAII010000005.1"/>
</dbReference>
<evidence type="ECO:0000313" key="9">
    <source>
        <dbReference type="Proteomes" id="UP001178281"/>
    </source>
</evidence>
<reference evidence="8" key="1">
    <citation type="submission" date="2023-08" db="EMBL/GenBank/DDBJ databases">
        <title>The draft genome of Tsukamurella strandjordii strain 050030.</title>
        <authorList>
            <person name="Zhao F."/>
            <person name="Feng Y."/>
            <person name="Zong Z."/>
        </authorList>
    </citation>
    <scope>NUCLEOTIDE SEQUENCE</scope>
    <source>
        <strain evidence="8">050030</strain>
    </source>
</reference>
<gene>
    <name evidence="8" type="ORF">Q7X28_06285</name>
</gene>
<proteinExistence type="predicted"/>
<evidence type="ECO:0000256" key="2">
    <source>
        <dbReference type="ARBA" id="ARBA00023015"/>
    </source>
</evidence>
<keyword evidence="1 5" id="KW-0597">Phosphoprotein</keyword>
<feature type="domain" description="Response regulatory" evidence="7">
    <location>
        <begin position="5"/>
        <end position="121"/>
    </location>
</feature>
<evidence type="ECO:0000256" key="5">
    <source>
        <dbReference type="PROSITE-ProRule" id="PRU00169"/>
    </source>
</evidence>
<dbReference type="InterPro" id="IPR001789">
    <property type="entry name" value="Sig_transdc_resp-reg_receiver"/>
</dbReference>
<evidence type="ECO:0000259" key="7">
    <source>
        <dbReference type="PROSITE" id="PS50110"/>
    </source>
</evidence>
<organism evidence="8 9">
    <name type="scientific">Tsukamurella strandjordii</name>
    <dbReference type="NCBI Taxonomy" id="147577"/>
    <lineage>
        <taxon>Bacteria</taxon>
        <taxon>Bacillati</taxon>
        <taxon>Actinomycetota</taxon>
        <taxon>Actinomycetes</taxon>
        <taxon>Mycobacteriales</taxon>
        <taxon>Tsukamurellaceae</taxon>
        <taxon>Tsukamurella</taxon>
    </lineage>
</organism>
<evidence type="ECO:0000313" key="8">
    <source>
        <dbReference type="EMBL" id="MDP0397531.1"/>
    </source>
</evidence>
<comment type="caution">
    <text evidence="8">The sequence shown here is derived from an EMBL/GenBank/DDBJ whole genome shotgun (WGS) entry which is preliminary data.</text>
</comment>
<dbReference type="SUPFAM" id="SSF52172">
    <property type="entry name" value="CheY-like"/>
    <property type="match status" value="1"/>
</dbReference>
<dbReference type="PROSITE" id="PS50043">
    <property type="entry name" value="HTH_LUXR_2"/>
    <property type="match status" value="1"/>
</dbReference>
<dbReference type="PRINTS" id="PR00038">
    <property type="entry name" value="HTHLUXR"/>
</dbReference>
<name>A0AA90N8G3_9ACTN</name>
<keyword evidence="2" id="KW-0805">Transcription regulation</keyword>
<sequence>MTDVTVVVADDQAAVRDALAAMLDLSPGIAVVGTASDGAEAVEVTLRLRPAVLLTDLRMPHLDGVDATERVLAAAPDTAVVLLTTYDDEESILRGLQAGARGYLTKNAGRAEIAAAIAAAAAGQSVLDPGVQRRLLASITAPGATPAARAEGGAPPIDLTPRETEVLRLIADGLANRDIATRLFVSESTVKTHINNLFAKAHLRDRAHAVRYAYETGIAASRQGD</sequence>
<dbReference type="Pfam" id="PF00196">
    <property type="entry name" value="GerE"/>
    <property type="match status" value="1"/>
</dbReference>
<dbReference type="PROSITE" id="PS00622">
    <property type="entry name" value="HTH_LUXR_1"/>
    <property type="match status" value="1"/>
</dbReference>
<dbReference type="PANTHER" id="PTHR43214">
    <property type="entry name" value="TWO-COMPONENT RESPONSE REGULATOR"/>
    <property type="match status" value="1"/>
</dbReference>
<dbReference type="SMART" id="SM00448">
    <property type="entry name" value="REC"/>
    <property type="match status" value="1"/>
</dbReference>
<dbReference type="CDD" id="cd06170">
    <property type="entry name" value="LuxR_C_like"/>
    <property type="match status" value="1"/>
</dbReference>
<keyword evidence="4" id="KW-0804">Transcription</keyword>
<dbReference type="GO" id="GO:0003677">
    <property type="term" value="F:DNA binding"/>
    <property type="evidence" value="ECO:0007669"/>
    <property type="project" value="UniProtKB-KW"/>
</dbReference>
<feature type="domain" description="HTH luxR-type" evidence="6">
    <location>
        <begin position="152"/>
        <end position="217"/>
    </location>
</feature>
<dbReference type="PANTHER" id="PTHR43214:SF24">
    <property type="entry name" value="TRANSCRIPTIONAL REGULATORY PROTEIN NARL-RELATED"/>
    <property type="match status" value="1"/>
</dbReference>
<evidence type="ECO:0000259" key="6">
    <source>
        <dbReference type="PROSITE" id="PS50043"/>
    </source>
</evidence>